<dbReference type="EMBL" id="QGKW02001911">
    <property type="protein sequence ID" value="KAF2568353.1"/>
    <property type="molecule type" value="Genomic_DNA"/>
</dbReference>
<organism evidence="2 3">
    <name type="scientific">Brassica cretica</name>
    <name type="common">Mustard</name>
    <dbReference type="NCBI Taxonomy" id="69181"/>
    <lineage>
        <taxon>Eukaryota</taxon>
        <taxon>Viridiplantae</taxon>
        <taxon>Streptophyta</taxon>
        <taxon>Embryophyta</taxon>
        <taxon>Tracheophyta</taxon>
        <taxon>Spermatophyta</taxon>
        <taxon>Magnoliopsida</taxon>
        <taxon>eudicotyledons</taxon>
        <taxon>Gunneridae</taxon>
        <taxon>Pentapetalae</taxon>
        <taxon>rosids</taxon>
        <taxon>malvids</taxon>
        <taxon>Brassicales</taxon>
        <taxon>Brassicaceae</taxon>
        <taxon>Brassiceae</taxon>
        <taxon>Brassica</taxon>
    </lineage>
</organism>
<evidence type="ECO:0000313" key="2">
    <source>
        <dbReference type="EMBL" id="KAF2568353.1"/>
    </source>
</evidence>
<name>A0A8S9IFZ2_BRACR</name>
<proteinExistence type="predicted"/>
<sequence length="68" mass="7925">MIKFGYEINKATRPRDCRTRTTKRTSNGRELERAGTRAGTSWNASWNGRVLRREASDRDRAVWRLVAD</sequence>
<protein>
    <submittedName>
        <fullName evidence="2">Uncharacterized protein</fullName>
    </submittedName>
</protein>
<evidence type="ECO:0000313" key="3">
    <source>
        <dbReference type="Proteomes" id="UP000712281"/>
    </source>
</evidence>
<dbReference type="AlphaFoldDB" id="A0A8S9IFZ2"/>
<reference evidence="2" key="1">
    <citation type="submission" date="2019-12" db="EMBL/GenBank/DDBJ databases">
        <title>Genome sequencing and annotation of Brassica cretica.</title>
        <authorList>
            <person name="Studholme D.J."/>
            <person name="Sarris P.F."/>
        </authorList>
    </citation>
    <scope>NUCLEOTIDE SEQUENCE</scope>
    <source>
        <strain evidence="2">PFS-001/15</strain>
        <tissue evidence="2">Leaf</tissue>
    </source>
</reference>
<gene>
    <name evidence="2" type="ORF">F2Q68_00026758</name>
</gene>
<dbReference type="Proteomes" id="UP000712281">
    <property type="component" value="Unassembled WGS sequence"/>
</dbReference>
<feature type="region of interest" description="Disordered" evidence="1">
    <location>
        <begin position="15"/>
        <end position="40"/>
    </location>
</feature>
<evidence type="ECO:0000256" key="1">
    <source>
        <dbReference type="SAM" id="MobiDB-lite"/>
    </source>
</evidence>
<comment type="caution">
    <text evidence="2">The sequence shown here is derived from an EMBL/GenBank/DDBJ whole genome shotgun (WGS) entry which is preliminary data.</text>
</comment>
<accession>A0A8S9IFZ2</accession>